<evidence type="ECO:0000256" key="4">
    <source>
        <dbReference type="ARBA" id="ARBA00023136"/>
    </source>
</evidence>
<feature type="transmembrane region" description="Helical" evidence="5">
    <location>
        <begin position="149"/>
        <end position="172"/>
    </location>
</feature>
<organism evidence="6 7">
    <name type="scientific">Brooklawnia propionicigenes</name>
    <dbReference type="NCBI Taxonomy" id="3041175"/>
    <lineage>
        <taxon>Bacteria</taxon>
        <taxon>Bacillati</taxon>
        <taxon>Actinomycetota</taxon>
        <taxon>Actinomycetes</taxon>
        <taxon>Propionibacteriales</taxon>
        <taxon>Propionibacteriaceae</taxon>
        <taxon>Brooklawnia</taxon>
    </lineage>
</organism>
<dbReference type="PANTHER" id="PTHR31851">
    <property type="entry name" value="FE(2+)/MN(2+) TRANSPORTER PCL1"/>
    <property type="match status" value="1"/>
</dbReference>
<dbReference type="Pfam" id="PF01988">
    <property type="entry name" value="VIT1"/>
    <property type="match status" value="1"/>
</dbReference>
<reference evidence="6" key="1">
    <citation type="journal article" date="2024" name="Int. J. Syst. Evol. Microbiol.">
        <title>Brooklawnia propionicigenes sp. nov., a facultatively anaerobic, propionate-producing bacterium isolated from a methanogenic reactor treating waste from cattle farms.</title>
        <authorList>
            <person name="Akita Y."/>
            <person name="Ueki A."/>
            <person name="Tonouchi A."/>
            <person name="Sugawara Y."/>
            <person name="Honma S."/>
            <person name="Kaku N."/>
            <person name="Ueki K."/>
        </authorList>
    </citation>
    <scope>NUCLEOTIDE SEQUENCE</scope>
    <source>
        <strain evidence="6">SH051</strain>
    </source>
</reference>
<feature type="transmembrane region" description="Helical" evidence="5">
    <location>
        <begin position="50"/>
        <end position="68"/>
    </location>
</feature>
<keyword evidence="7" id="KW-1185">Reference proteome</keyword>
<dbReference type="Proteomes" id="UP001431656">
    <property type="component" value="Chromosome"/>
</dbReference>
<proteinExistence type="predicted"/>
<dbReference type="RefSeq" id="WP_286265662.1">
    <property type="nucleotide sequence ID" value="NZ_AP028056.1"/>
</dbReference>
<dbReference type="KEGG" id="broo:brsh051_25680"/>
<evidence type="ECO:0000313" key="7">
    <source>
        <dbReference type="Proteomes" id="UP001431656"/>
    </source>
</evidence>
<keyword evidence="2 5" id="KW-0812">Transmembrane</keyword>
<protein>
    <submittedName>
        <fullName evidence="6">VIT family protein</fullName>
    </submittedName>
</protein>
<name>A0AAN0K7U8_9ACTN</name>
<evidence type="ECO:0000256" key="3">
    <source>
        <dbReference type="ARBA" id="ARBA00022989"/>
    </source>
</evidence>
<feature type="transmembrane region" description="Helical" evidence="5">
    <location>
        <begin position="19"/>
        <end position="38"/>
    </location>
</feature>
<evidence type="ECO:0000313" key="6">
    <source>
        <dbReference type="EMBL" id="BEH03287.1"/>
    </source>
</evidence>
<dbReference type="GO" id="GO:0005384">
    <property type="term" value="F:manganese ion transmembrane transporter activity"/>
    <property type="evidence" value="ECO:0007669"/>
    <property type="project" value="InterPro"/>
</dbReference>
<comment type="subcellular location">
    <subcellularLocation>
        <location evidence="1">Endomembrane system</location>
        <topology evidence="1">Multi-pass membrane protein</topology>
    </subcellularLocation>
</comment>
<evidence type="ECO:0000256" key="1">
    <source>
        <dbReference type="ARBA" id="ARBA00004127"/>
    </source>
</evidence>
<dbReference type="GO" id="GO:0012505">
    <property type="term" value="C:endomembrane system"/>
    <property type="evidence" value="ECO:0007669"/>
    <property type="project" value="UniProtKB-SubCell"/>
</dbReference>
<accession>A0AAN0K7U8</accession>
<dbReference type="GO" id="GO:0030026">
    <property type="term" value="P:intracellular manganese ion homeostasis"/>
    <property type="evidence" value="ECO:0007669"/>
    <property type="project" value="InterPro"/>
</dbReference>
<feature type="transmembrane region" description="Helical" evidence="5">
    <location>
        <begin position="179"/>
        <end position="197"/>
    </location>
</feature>
<keyword evidence="4 5" id="KW-0472">Membrane</keyword>
<dbReference type="AlphaFoldDB" id="A0AAN0K7U8"/>
<dbReference type="CDD" id="cd02432">
    <property type="entry name" value="Nodulin-21_like_1"/>
    <property type="match status" value="1"/>
</dbReference>
<evidence type="ECO:0000256" key="2">
    <source>
        <dbReference type="ARBA" id="ARBA00022692"/>
    </source>
</evidence>
<sequence>MTIIRGATEATYLAGKLNWLRAAVLGANDGIVSVSGLLMGVAGAQAGSRALLIAGLAGLVAGALSMAGGEYVSVSTQTDTERAALAAQRNRLTSQPNEERGTLIRLYQERGLSAVLAEQVADELSHHDALAAHAETRLGIRPGELTSPWSAAVSSFVAFALGALIPLLLMVASPVSMRVVATIIGVELALLLTGYVSAKLGGADPGRAIVRNMLVASLAMTTTYLLGTVFAG</sequence>
<dbReference type="InterPro" id="IPR008217">
    <property type="entry name" value="Ccc1_fam"/>
</dbReference>
<evidence type="ECO:0000256" key="5">
    <source>
        <dbReference type="SAM" id="Phobius"/>
    </source>
</evidence>
<feature type="transmembrane region" description="Helical" evidence="5">
    <location>
        <begin position="209"/>
        <end position="231"/>
    </location>
</feature>
<keyword evidence="3 5" id="KW-1133">Transmembrane helix</keyword>
<gene>
    <name evidence="6" type="ORF">brsh051_25680</name>
</gene>
<dbReference type="EMBL" id="AP028056">
    <property type="protein sequence ID" value="BEH03287.1"/>
    <property type="molecule type" value="Genomic_DNA"/>
</dbReference>